<gene>
    <name evidence="2" type="ORF">MW290_21800</name>
</gene>
<protein>
    <submittedName>
        <fullName evidence="2">GNAT family N-acetyltransferase</fullName>
        <ecNumber evidence="2">2.3.1.-</ecNumber>
    </submittedName>
</protein>
<keyword evidence="2" id="KW-0012">Acyltransferase</keyword>
<dbReference type="InterPro" id="IPR016181">
    <property type="entry name" value="Acyl_CoA_acyltransferase"/>
</dbReference>
<evidence type="ECO:0000313" key="3">
    <source>
        <dbReference type="Proteomes" id="UP001056201"/>
    </source>
</evidence>
<keyword evidence="3" id="KW-1185">Reference proteome</keyword>
<evidence type="ECO:0000259" key="1">
    <source>
        <dbReference type="Pfam" id="PF13480"/>
    </source>
</evidence>
<dbReference type="EC" id="2.3.1.-" evidence="2"/>
<feature type="domain" description="BioF2-like acetyltransferase" evidence="1">
    <location>
        <begin position="185"/>
        <end position="333"/>
    </location>
</feature>
<dbReference type="InterPro" id="IPR038740">
    <property type="entry name" value="BioF2-like_GNAT_dom"/>
</dbReference>
<dbReference type="Proteomes" id="UP001056201">
    <property type="component" value="Chromosome 2"/>
</dbReference>
<dbReference type="RefSeq" id="WP_250199769.1">
    <property type="nucleotide sequence ID" value="NZ_CP097636.1"/>
</dbReference>
<evidence type="ECO:0000313" key="2">
    <source>
        <dbReference type="EMBL" id="URI11575.1"/>
    </source>
</evidence>
<organism evidence="2 3">
    <name type="scientific">Aquincola tertiaricarbonis</name>
    <dbReference type="NCBI Taxonomy" id="391953"/>
    <lineage>
        <taxon>Bacteria</taxon>
        <taxon>Pseudomonadati</taxon>
        <taxon>Pseudomonadota</taxon>
        <taxon>Betaproteobacteria</taxon>
        <taxon>Burkholderiales</taxon>
        <taxon>Sphaerotilaceae</taxon>
        <taxon>Aquincola</taxon>
    </lineage>
</organism>
<reference evidence="2" key="1">
    <citation type="submission" date="2022-05" db="EMBL/GenBank/DDBJ databases">
        <title>An RpoN-dependent PEP-CTERM gene is involved in floc formation of an Aquincola tertiaricarbonis strain.</title>
        <authorList>
            <person name="Qiu D."/>
            <person name="Xia M."/>
        </authorList>
    </citation>
    <scope>NUCLEOTIDE SEQUENCE</scope>
    <source>
        <strain evidence="2">RN12</strain>
    </source>
</reference>
<dbReference type="Pfam" id="PF13480">
    <property type="entry name" value="Acetyltransf_6"/>
    <property type="match status" value="1"/>
</dbReference>
<keyword evidence="2" id="KW-0808">Transferase</keyword>
<dbReference type="EMBL" id="CP097636">
    <property type="protein sequence ID" value="URI11575.1"/>
    <property type="molecule type" value="Genomic_DNA"/>
</dbReference>
<dbReference type="SUPFAM" id="SSF55729">
    <property type="entry name" value="Acyl-CoA N-acyltransferases (Nat)"/>
    <property type="match status" value="1"/>
</dbReference>
<proteinExistence type="predicted"/>
<sequence length="416" mass="46572">MSAFQVELHQDLAAIEALAPAWRQLSAGSPTALPFNDVDWVLAFWRHLARPGFVDQPCTPCVVTVHDHGRLAGIAVLRIETRTLPGTTVRVARWLAEGPSDYGDLLLERPSPVLVDALLEPLLQGPQACELLDLRECRGDSPVLPLLRTVLQQRCTRLQDTPDSDCRVVPAAASYTAYAEAQFSAKRRKDFRREWRRLQEDGRYACQMRHRLPDVGAWAAEAGDVQASHPAAGRDRPGEFNHLHFSAFLRELLRVGGERGWLRAAELRCEGRLEAYFLSWAYRGRYYVYNTAHRSEVQAVGGGKLVMLYMLQQLIDEGGGPVDFLRGAEAYKEVLSDAVVRNRRLQAVAPGARAAWAAKWWLDWLPRSAATPGRRDRVLQRLGRQGLQVTLADSAARLCHRLQQGVRCSGPRPPPE</sequence>
<dbReference type="GO" id="GO:0016746">
    <property type="term" value="F:acyltransferase activity"/>
    <property type="evidence" value="ECO:0007669"/>
    <property type="project" value="UniProtKB-KW"/>
</dbReference>
<name>A0ABY4SG63_AQUTE</name>
<accession>A0ABY4SG63</accession>